<proteinExistence type="predicted"/>
<reference evidence="1" key="1">
    <citation type="submission" date="2021-04" db="EMBL/GenBank/DDBJ databases">
        <title>novel species isolated from subtropical streams in China.</title>
        <authorList>
            <person name="Lu H."/>
        </authorList>
    </citation>
    <scope>NUCLEOTIDE SEQUENCE</scope>
    <source>
        <strain evidence="1">LFS511W</strain>
    </source>
</reference>
<evidence type="ECO:0000313" key="2">
    <source>
        <dbReference type="Proteomes" id="UP000680067"/>
    </source>
</evidence>
<dbReference type="EMBL" id="JAGSPN010000013">
    <property type="protein sequence ID" value="MBR7783676.1"/>
    <property type="molecule type" value="Genomic_DNA"/>
</dbReference>
<keyword evidence="2" id="KW-1185">Reference proteome</keyword>
<name>A0A941DTC7_9BURK</name>
<comment type="caution">
    <text evidence="1">The sequence shown here is derived from an EMBL/GenBank/DDBJ whole genome shotgun (WGS) entry which is preliminary data.</text>
</comment>
<gene>
    <name evidence="1" type="ORF">KDM89_16140</name>
</gene>
<dbReference type="RefSeq" id="WP_212688945.1">
    <property type="nucleotide sequence ID" value="NZ_JAGSPN010000013.1"/>
</dbReference>
<organism evidence="1 2">
    <name type="scientific">Undibacterium luofuense</name>
    <dbReference type="NCBI Taxonomy" id="2828733"/>
    <lineage>
        <taxon>Bacteria</taxon>
        <taxon>Pseudomonadati</taxon>
        <taxon>Pseudomonadota</taxon>
        <taxon>Betaproteobacteria</taxon>
        <taxon>Burkholderiales</taxon>
        <taxon>Oxalobacteraceae</taxon>
        <taxon>Undibacterium</taxon>
    </lineage>
</organism>
<dbReference type="AlphaFoldDB" id="A0A941DTC7"/>
<sequence length="152" mass="16251">MNIQGLGSSASLYSTTAKSTVQRQEIPGSVAKSADTVSISDAAKALAARDNSSADTSGKADFTNMTRHELKTWVNDQIKSGKMSLDDSTVFVGLTLNGVRTDDMTLGSADENQTRFNYMQILSAGIEGAKSRHASDTDINRLETALLAMQQK</sequence>
<dbReference type="Proteomes" id="UP000680067">
    <property type="component" value="Unassembled WGS sequence"/>
</dbReference>
<protein>
    <submittedName>
        <fullName evidence="1">Uncharacterized protein</fullName>
    </submittedName>
</protein>
<evidence type="ECO:0000313" key="1">
    <source>
        <dbReference type="EMBL" id="MBR7783676.1"/>
    </source>
</evidence>
<accession>A0A941DTC7</accession>